<evidence type="ECO:0000313" key="1">
    <source>
        <dbReference type="EMBL" id="KAG8631816.1"/>
    </source>
</evidence>
<gene>
    <name evidence="1" type="ORF">KVT40_000956</name>
</gene>
<comment type="caution">
    <text evidence="1">The sequence shown here is derived from an EMBL/GenBank/DDBJ whole genome shotgun (WGS) entry which is preliminary data.</text>
</comment>
<organism evidence="1 2">
    <name type="scientific">Elsinoe batatas</name>
    <dbReference type="NCBI Taxonomy" id="2601811"/>
    <lineage>
        <taxon>Eukaryota</taxon>
        <taxon>Fungi</taxon>
        <taxon>Dikarya</taxon>
        <taxon>Ascomycota</taxon>
        <taxon>Pezizomycotina</taxon>
        <taxon>Dothideomycetes</taxon>
        <taxon>Dothideomycetidae</taxon>
        <taxon>Myriangiales</taxon>
        <taxon>Elsinoaceae</taxon>
        <taxon>Elsinoe</taxon>
    </lineage>
</organism>
<dbReference type="OrthoDB" id="10582689at2759"/>
<proteinExistence type="predicted"/>
<evidence type="ECO:0000313" key="2">
    <source>
        <dbReference type="Proteomes" id="UP000809789"/>
    </source>
</evidence>
<sequence length="115" mass="13010">MRCDGPRRSRRRQRNVLPVPVVQYREEGRVVSPRVPPFGFPRACALLPVARRAARPSPTSSHLCRLPSVSHYSQFLFRNPLLPLPTFFNPSHTPHLPITPSIACQRISAPICTHI</sequence>
<protein>
    <submittedName>
        <fullName evidence="1">Uncharacterized protein</fullName>
    </submittedName>
</protein>
<accession>A0A8K0PJ46</accession>
<keyword evidence="2" id="KW-1185">Reference proteome</keyword>
<dbReference type="EMBL" id="JAESVG020000001">
    <property type="protein sequence ID" value="KAG8631816.1"/>
    <property type="molecule type" value="Genomic_DNA"/>
</dbReference>
<dbReference type="Proteomes" id="UP000809789">
    <property type="component" value="Unassembled WGS sequence"/>
</dbReference>
<name>A0A8K0PJ46_9PEZI</name>
<dbReference type="AlphaFoldDB" id="A0A8K0PJ46"/>
<reference evidence="1" key="1">
    <citation type="submission" date="2021-07" db="EMBL/GenBank/DDBJ databases">
        <title>Elsinoe batatas strain:CRI-CJ2 Genome sequencing and assembly.</title>
        <authorList>
            <person name="Huang L."/>
        </authorList>
    </citation>
    <scope>NUCLEOTIDE SEQUENCE</scope>
    <source>
        <strain evidence="1">CRI-CJ2</strain>
    </source>
</reference>